<proteinExistence type="predicted"/>
<evidence type="ECO:0000313" key="2">
    <source>
        <dbReference type="EMBL" id="QBZ61318.1"/>
    </source>
</evidence>
<sequence>MSDRVWDFLTTADEKTPLNTQIPTCRAKKEVSADQRTFGHATQPTATQGTRTLVGK</sequence>
<evidence type="ECO:0000256" key="1">
    <source>
        <dbReference type="SAM" id="MobiDB-lite"/>
    </source>
</evidence>
<protein>
    <submittedName>
        <fullName evidence="2">Uncharacterized protein</fullName>
    </submittedName>
</protein>
<feature type="compositionally biased region" description="Polar residues" evidence="1">
    <location>
        <begin position="40"/>
        <end position="56"/>
    </location>
</feature>
<reference evidence="2 3" key="1">
    <citation type="journal article" date="2019" name="Mol. Biol. Evol.">
        <title>Blast fungal genomes show frequent chromosomal changes, gene gains and losses, and effector gene turnover.</title>
        <authorList>
            <person name="Gomez Luciano L.B."/>
            <person name="Jason Tsai I."/>
            <person name="Chuma I."/>
            <person name="Tosa Y."/>
            <person name="Chen Y.H."/>
            <person name="Li J.Y."/>
            <person name="Li M.Y."/>
            <person name="Jade Lu M.Y."/>
            <person name="Nakayashiki H."/>
            <person name="Li W.H."/>
        </authorList>
    </citation>
    <scope>NUCLEOTIDE SEQUENCE [LARGE SCALE GENOMIC DNA]</scope>
    <source>
        <strain evidence="2">MZ5-1-6</strain>
    </source>
</reference>
<name>A0A4V1C6W6_PYROR</name>
<dbReference type="AlphaFoldDB" id="A0A4V1C6W6"/>
<evidence type="ECO:0000313" key="3">
    <source>
        <dbReference type="Proteomes" id="UP000294847"/>
    </source>
</evidence>
<dbReference type="EMBL" id="CP034207">
    <property type="protein sequence ID" value="QBZ61318.1"/>
    <property type="molecule type" value="Genomic_DNA"/>
</dbReference>
<organism evidence="2 3">
    <name type="scientific">Pyricularia oryzae</name>
    <name type="common">Rice blast fungus</name>
    <name type="synonym">Magnaporthe oryzae</name>
    <dbReference type="NCBI Taxonomy" id="318829"/>
    <lineage>
        <taxon>Eukaryota</taxon>
        <taxon>Fungi</taxon>
        <taxon>Dikarya</taxon>
        <taxon>Ascomycota</taxon>
        <taxon>Pezizomycotina</taxon>
        <taxon>Sordariomycetes</taxon>
        <taxon>Sordariomycetidae</taxon>
        <taxon>Magnaporthales</taxon>
        <taxon>Pyriculariaceae</taxon>
        <taxon>Pyricularia</taxon>
    </lineage>
</organism>
<dbReference type="Proteomes" id="UP000294847">
    <property type="component" value="Chromosome 4"/>
</dbReference>
<accession>A0A4V1C6W6</accession>
<feature type="region of interest" description="Disordered" evidence="1">
    <location>
        <begin position="33"/>
        <end position="56"/>
    </location>
</feature>
<gene>
    <name evidence="2" type="ORF">PoMZ_08267</name>
</gene>